<dbReference type="InterPro" id="IPR007705">
    <property type="entry name" value="Vesicle_trsprt_v-SNARE_N"/>
</dbReference>
<evidence type="ECO:0000256" key="4">
    <source>
        <dbReference type="ARBA" id="ARBA00022692"/>
    </source>
</evidence>
<dbReference type="GO" id="GO:0005829">
    <property type="term" value="C:cytosol"/>
    <property type="evidence" value="ECO:0007669"/>
    <property type="project" value="GOC"/>
</dbReference>
<reference evidence="11 12" key="1">
    <citation type="submission" date="2016-05" db="EMBL/GenBank/DDBJ databases">
        <title>Comparative genomics of biotechnologically important yeasts.</title>
        <authorList>
            <consortium name="DOE Joint Genome Institute"/>
            <person name="Riley R."/>
            <person name="Haridas S."/>
            <person name="Wolfe K.H."/>
            <person name="Lopes M.R."/>
            <person name="Hittinger C.T."/>
            <person name="Goker M."/>
            <person name="Salamov A."/>
            <person name="Wisecaver J."/>
            <person name="Long T.M."/>
            <person name="Aerts A.L."/>
            <person name="Barry K."/>
            <person name="Choi C."/>
            <person name="Clum A."/>
            <person name="Coughlan A.Y."/>
            <person name="Deshpande S."/>
            <person name="Douglass A.P."/>
            <person name="Hanson S.J."/>
            <person name="Klenk H.-P."/>
            <person name="LaButti K."/>
            <person name="Lapidus A."/>
            <person name="Lindquist E."/>
            <person name="Lipzen A."/>
            <person name="Meier-kolthoff J.P."/>
            <person name="Ohm R.A."/>
            <person name="Otillar R.P."/>
            <person name="Pangilinan J."/>
            <person name="Peng Y."/>
            <person name="Rokas A."/>
            <person name="Rosa C.A."/>
            <person name="Scheuner C."/>
            <person name="Sibirny A.A."/>
            <person name="Slot J.C."/>
            <person name="Stielow J.B."/>
            <person name="Sun H."/>
            <person name="Kurtzman C.P."/>
            <person name="Blackwell M."/>
            <person name="Grigoriev I.V."/>
            <person name="Jeffries T.W."/>
        </authorList>
    </citation>
    <scope>NUCLEOTIDE SEQUENCE [LARGE SCALE GENOMIC DNA]</scope>
    <source>
        <strain evidence="11 12">NRRL YB-4993</strain>
    </source>
</reference>
<keyword evidence="12" id="KW-1185">Reference proteome</keyword>
<protein>
    <submittedName>
        <fullName evidence="11">V-snare-domain-containing protein</fullName>
    </submittedName>
</protein>
<dbReference type="GO" id="GO:0006896">
    <property type="term" value="P:Golgi to vacuole transport"/>
    <property type="evidence" value="ECO:0007669"/>
    <property type="project" value="EnsemblFungi"/>
</dbReference>
<dbReference type="PANTHER" id="PTHR21230">
    <property type="entry name" value="VESICLE TRANSPORT V-SNARE PROTEIN VTI1-RELATED"/>
    <property type="match status" value="1"/>
</dbReference>
<keyword evidence="4 9" id="KW-0812">Transmembrane</keyword>
<evidence type="ECO:0000256" key="7">
    <source>
        <dbReference type="ARBA" id="ARBA00023054"/>
    </source>
</evidence>
<dbReference type="GO" id="GO:0042147">
    <property type="term" value="P:retrograde transport, endosome to Golgi"/>
    <property type="evidence" value="ECO:0007669"/>
    <property type="project" value="TreeGrafter"/>
</dbReference>
<dbReference type="GO" id="GO:0007036">
    <property type="term" value="P:vacuolar calcium ion homeostasis"/>
    <property type="evidence" value="ECO:0007669"/>
    <property type="project" value="EnsemblFungi"/>
</dbReference>
<dbReference type="Pfam" id="PF05008">
    <property type="entry name" value="V-SNARE"/>
    <property type="match status" value="1"/>
</dbReference>
<evidence type="ECO:0000256" key="6">
    <source>
        <dbReference type="ARBA" id="ARBA00022989"/>
    </source>
</evidence>
<dbReference type="GO" id="GO:0012507">
    <property type="term" value="C:ER to Golgi transport vesicle membrane"/>
    <property type="evidence" value="ECO:0007669"/>
    <property type="project" value="TreeGrafter"/>
</dbReference>
<dbReference type="CDD" id="cd15862">
    <property type="entry name" value="SNARE_Vti1"/>
    <property type="match status" value="1"/>
</dbReference>
<sequence length="219" mass="24544">MAELLETYESDFQLALQEAQLKFSTVGREPAQRRAALQAIEHATDEALEILDQMNVEVQNLPASQRLAQNAKIRQHRGEVDATKSKLRQLLDEEDRGALFGLRYTDEEASVGGTGGDNQRKTLLSNNASLERTSDRLRESQQIAYETENIGGNILNDLRAQREQIVNLRNTLGAADNYVDKSVQTLKSMLRRITANKYISYAIIAVLVLLILLVLASKF</sequence>
<keyword evidence="6 9" id="KW-1133">Transmembrane helix</keyword>
<evidence type="ECO:0000313" key="12">
    <source>
        <dbReference type="Proteomes" id="UP000092555"/>
    </source>
</evidence>
<dbReference type="AlphaFoldDB" id="A0A1A0HB10"/>
<dbReference type="PANTHER" id="PTHR21230:SF26">
    <property type="entry name" value="VESICLE TRANSPORT THROUGH INTERACTION WITH T-SNARES HOMOLOG 1A"/>
    <property type="match status" value="1"/>
</dbReference>
<feature type="domain" description="T-SNARE coiled-coil homology" evidence="10">
    <location>
        <begin position="122"/>
        <end position="189"/>
    </location>
</feature>
<dbReference type="GO" id="GO:0016236">
    <property type="term" value="P:macroautophagy"/>
    <property type="evidence" value="ECO:0007669"/>
    <property type="project" value="EnsemblFungi"/>
</dbReference>
<dbReference type="OrthoDB" id="430637at2759"/>
<keyword evidence="3" id="KW-0813">Transport</keyword>
<dbReference type="SMART" id="SM00397">
    <property type="entry name" value="t_SNARE"/>
    <property type="match status" value="1"/>
</dbReference>
<dbReference type="GeneID" id="30031808"/>
<evidence type="ECO:0000256" key="5">
    <source>
        <dbReference type="ARBA" id="ARBA00022927"/>
    </source>
</evidence>
<dbReference type="EMBL" id="LXTC01000003">
    <property type="protein sequence ID" value="OBA21073.1"/>
    <property type="molecule type" value="Genomic_DNA"/>
</dbReference>
<accession>A0A1A0HB10</accession>
<dbReference type="Gene3D" id="1.20.5.110">
    <property type="match status" value="1"/>
</dbReference>
<dbReference type="SUPFAM" id="SSF58038">
    <property type="entry name" value="SNARE fusion complex"/>
    <property type="match status" value="1"/>
</dbReference>
<dbReference type="GO" id="GO:0048280">
    <property type="term" value="P:vesicle fusion with Golgi apparatus"/>
    <property type="evidence" value="ECO:0007669"/>
    <property type="project" value="TreeGrafter"/>
</dbReference>
<dbReference type="SUPFAM" id="SSF47661">
    <property type="entry name" value="t-snare proteins"/>
    <property type="match status" value="1"/>
</dbReference>
<proteinExistence type="inferred from homology"/>
<evidence type="ECO:0000256" key="3">
    <source>
        <dbReference type="ARBA" id="ARBA00022448"/>
    </source>
</evidence>
<gene>
    <name evidence="11" type="ORF">METBIDRAFT_78149</name>
</gene>
<dbReference type="GO" id="GO:0042144">
    <property type="term" value="P:vacuole fusion, non-autophagic"/>
    <property type="evidence" value="ECO:0007669"/>
    <property type="project" value="EnsemblFungi"/>
</dbReference>
<keyword evidence="5" id="KW-0653">Protein transport</keyword>
<dbReference type="InterPro" id="IPR038407">
    <property type="entry name" value="v-SNARE_N_sf"/>
</dbReference>
<keyword evidence="8 9" id="KW-0472">Membrane</keyword>
<comment type="subcellular location">
    <subcellularLocation>
        <location evidence="1">Golgi apparatus membrane</location>
        <topology evidence="1">Single-pass type IV membrane protein</topology>
    </subcellularLocation>
</comment>
<dbReference type="InterPro" id="IPR000727">
    <property type="entry name" value="T_SNARE_dom"/>
</dbReference>
<dbReference type="Proteomes" id="UP000092555">
    <property type="component" value="Unassembled WGS sequence"/>
</dbReference>
<dbReference type="Gene3D" id="1.20.58.400">
    <property type="entry name" value="t-snare proteins"/>
    <property type="match status" value="1"/>
</dbReference>
<dbReference type="RefSeq" id="XP_018711583.1">
    <property type="nucleotide sequence ID" value="XM_018858832.1"/>
</dbReference>
<feature type="transmembrane region" description="Helical" evidence="9">
    <location>
        <begin position="198"/>
        <end position="216"/>
    </location>
</feature>
<dbReference type="GO" id="GO:0031201">
    <property type="term" value="C:SNARE complex"/>
    <property type="evidence" value="ECO:0007669"/>
    <property type="project" value="EnsemblFungi"/>
</dbReference>
<comment type="similarity">
    <text evidence="2">Belongs to the VTI1 family.</text>
</comment>
<dbReference type="Pfam" id="PF12352">
    <property type="entry name" value="V-SNARE_C"/>
    <property type="match status" value="1"/>
</dbReference>
<dbReference type="GO" id="GO:0031902">
    <property type="term" value="C:late endosome membrane"/>
    <property type="evidence" value="ECO:0007669"/>
    <property type="project" value="TreeGrafter"/>
</dbReference>
<dbReference type="STRING" id="869754.A0A1A0HB10"/>
<evidence type="ECO:0000256" key="8">
    <source>
        <dbReference type="ARBA" id="ARBA00023136"/>
    </source>
</evidence>
<keyword evidence="7" id="KW-0175">Coiled coil</keyword>
<dbReference type="GO" id="GO:0005484">
    <property type="term" value="F:SNAP receptor activity"/>
    <property type="evidence" value="ECO:0007669"/>
    <property type="project" value="EnsemblFungi"/>
</dbReference>
<evidence type="ECO:0000256" key="9">
    <source>
        <dbReference type="SAM" id="Phobius"/>
    </source>
</evidence>
<name>A0A1A0HB10_9ASCO</name>
<dbReference type="InterPro" id="IPR010989">
    <property type="entry name" value="SNARE"/>
</dbReference>
<dbReference type="GO" id="GO:0005789">
    <property type="term" value="C:endoplasmic reticulum membrane"/>
    <property type="evidence" value="ECO:0007669"/>
    <property type="project" value="TreeGrafter"/>
</dbReference>
<dbReference type="GO" id="GO:0006891">
    <property type="term" value="P:intra-Golgi vesicle-mediated transport"/>
    <property type="evidence" value="ECO:0007669"/>
    <property type="project" value="EnsemblFungi"/>
</dbReference>
<organism evidence="11 12">
    <name type="scientific">Metschnikowia bicuspidata var. bicuspidata NRRL YB-4993</name>
    <dbReference type="NCBI Taxonomy" id="869754"/>
    <lineage>
        <taxon>Eukaryota</taxon>
        <taxon>Fungi</taxon>
        <taxon>Dikarya</taxon>
        <taxon>Ascomycota</taxon>
        <taxon>Saccharomycotina</taxon>
        <taxon>Pichiomycetes</taxon>
        <taxon>Metschnikowiaceae</taxon>
        <taxon>Metschnikowia</taxon>
    </lineage>
</organism>
<dbReference type="GO" id="GO:0000139">
    <property type="term" value="C:Golgi membrane"/>
    <property type="evidence" value="ECO:0007669"/>
    <property type="project" value="UniProtKB-SubCell"/>
</dbReference>
<evidence type="ECO:0000256" key="2">
    <source>
        <dbReference type="ARBA" id="ARBA00006108"/>
    </source>
</evidence>
<dbReference type="GO" id="GO:0006886">
    <property type="term" value="P:intracellular protein transport"/>
    <property type="evidence" value="ECO:0007669"/>
    <property type="project" value="InterPro"/>
</dbReference>
<dbReference type="GO" id="GO:0005774">
    <property type="term" value="C:vacuolar membrane"/>
    <property type="evidence" value="ECO:0007669"/>
    <property type="project" value="EnsemblFungi"/>
</dbReference>
<dbReference type="GO" id="GO:0000149">
    <property type="term" value="F:SNARE binding"/>
    <property type="evidence" value="ECO:0007669"/>
    <property type="project" value="TreeGrafter"/>
</dbReference>
<evidence type="ECO:0000313" key="11">
    <source>
        <dbReference type="EMBL" id="OBA21073.1"/>
    </source>
</evidence>
<evidence type="ECO:0000259" key="10">
    <source>
        <dbReference type="SMART" id="SM00397"/>
    </source>
</evidence>
<dbReference type="FunFam" id="1.20.5.110:FF:000002">
    <property type="entry name" value="Vesicle transport through interaction with t-SNAREsB"/>
    <property type="match status" value="1"/>
</dbReference>
<comment type="caution">
    <text evidence="11">The sequence shown here is derived from an EMBL/GenBank/DDBJ whole genome shotgun (WGS) entry which is preliminary data.</text>
</comment>
<evidence type="ECO:0000256" key="1">
    <source>
        <dbReference type="ARBA" id="ARBA00004409"/>
    </source>
</evidence>